<dbReference type="GO" id="GO:0006952">
    <property type="term" value="P:defense response"/>
    <property type="evidence" value="ECO:0007669"/>
    <property type="project" value="UniProtKB-KW"/>
</dbReference>
<dbReference type="Proteomes" id="UP001428341">
    <property type="component" value="Unassembled WGS sequence"/>
</dbReference>
<keyword evidence="4 5" id="KW-0067">ATP-binding</keyword>
<feature type="binding site" evidence="5">
    <location>
        <position position="173"/>
    </location>
    <ligand>
        <name>ATP</name>
        <dbReference type="ChEBI" id="CHEBI:30616"/>
    </ligand>
</feature>
<dbReference type="InterPro" id="IPR000719">
    <property type="entry name" value="Prot_kinase_dom"/>
</dbReference>
<dbReference type="InterPro" id="IPR041118">
    <property type="entry name" value="Rx_N"/>
</dbReference>
<dbReference type="InterPro" id="IPR011009">
    <property type="entry name" value="Kinase-like_dom_sf"/>
</dbReference>
<dbReference type="GO" id="GO:0005886">
    <property type="term" value="C:plasma membrane"/>
    <property type="evidence" value="ECO:0007669"/>
    <property type="project" value="TreeGrafter"/>
</dbReference>
<dbReference type="GO" id="GO:0005524">
    <property type="term" value="F:ATP binding"/>
    <property type="evidence" value="ECO:0007669"/>
    <property type="project" value="UniProtKB-UniRule"/>
</dbReference>
<dbReference type="PANTHER" id="PTHR27005">
    <property type="entry name" value="WALL-ASSOCIATED RECEPTOR KINASE-LIKE 21"/>
    <property type="match status" value="1"/>
</dbReference>
<dbReference type="PROSITE" id="PS00107">
    <property type="entry name" value="PROTEIN_KINASE_ATP"/>
    <property type="match status" value="1"/>
</dbReference>
<name>A0AAP0MDF2_9ROSI</name>
<dbReference type="Pfam" id="PF00069">
    <property type="entry name" value="Pkinase"/>
    <property type="match status" value="1"/>
</dbReference>
<sequence length="390" mass="44001">MMTSDRLWQLARQEQIQADLIGWKKMLVKINEVLDDATEKQTKEESVKMWLGQLQNLACDVDYLFDELQTEAFQRQQLLGNDAMNKFDSMAMSKQILDAQREEVDPGPAIVSRPLIKKVEDFSFLYQQVQIFTKSELVQATKNYDTSHFLGEGGFATVYKGVLPDNTQVAVKKPKMVDKIPINQLVRGLAAETASAPDYLHSLANPSISRGDVKSTNILLDDNYTNNLDDFGSSVLILSDDQTAMTTKFEPQNFCVIPKFFPIRLISTQLMTGKLTESDVYSFGIVLVELLTGLKPSSGMALASNEKISMAQYFLFSTENNSLRQILNFQVADESEMEEIEIVAELASKCSSNSGTIRPTMKQVSGELERFKKLQENLWAQDNREETEHL</sequence>
<keyword evidence="3" id="KW-0611">Plant defense</keyword>
<evidence type="ECO:0000256" key="1">
    <source>
        <dbReference type="ARBA" id="ARBA00022737"/>
    </source>
</evidence>
<evidence type="ECO:0000256" key="5">
    <source>
        <dbReference type="PROSITE-ProRule" id="PRU10141"/>
    </source>
</evidence>
<protein>
    <recommendedName>
        <fullName evidence="6">Protein kinase domain-containing protein</fullName>
    </recommendedName>
</protein>
<keyword evidence="1" id="KW-0677">Repeat</keyword>
<dbReference type="Pfam" id="PF18052">
    <property type="entry name" value="Rx_N"/>
    <property type="match status" value="1"/>
</dbReference>
<dbReference type="PROSITE" id="PS50011">
    <property type="entry name" value="PROTEIN_KINASE_DOM"/>
    <property type="match status" value="1"/>
</dbReference>
<dbReference type="Gene3D" id="3.30.200.20">
    <property type="entry name" value="Phosphorylase Kinase, domain 1"/>
    <property type="match status" value="1"/>
</dbReference>
<dbReference type="GO" id="GO:0004674">
    <property type="term" value="F:protein serine/threonine kinase activity"/>
    <property type="evidence" value="ECO:0007669"/>
    <property type="project" value="TreeGrafter"/>
</dbReference>
<dbReference type="Gene3D" id="1.10.510.10">
    <property type="entry name" value="Transferase(Phosphotransferase) domain 1"/>
    <property type="match status" value="1"/>
</dbReference>
<dbReference type="PANTHER" id="PTHR27005:SF315">
    <property type="entry name" value="PROTEIN KINASE DOMAIN-CONTAINING PROTEIN"/>
    <property type="match status" value="1"/>
</dbReference>
<evidence type="ECO:0000313" key="8">
    <source>
        <dbReference type="Proteomes" id="UP001428341"/>
    </source>
</evidence>
<dbReference type="SUPFAM" id="SSF56112">
    <property type="entry name" value="Protein kinase-like (PK-like)"/>
    <property type="match status" value="1"/>
</dbReference>
<dbReference type="Gene3D" id="1.20.5.4130">
    <property type="match status" value="1"/>
</dbReference>
<evidence type="ECO:0000259" key="6">
    <source>
        <dbReference type="PROSITE" id="PS50011"/>
    </source>
</evidence>
<keyword evidence="2 5" id="KW-0547">Nucleotide-binding</keyword>
<dbReference type="AlphaFoldDB" id="A0AAP0MDF2"/>
<proteinExistence type="predicted"/>
<evidence type="ECO:0000313" key="7">
    <source>
        <dbReference type="EMBL" id="KAK9200740.1"/>
    </source>
</evidence>
<feature type="domain" description="Protein kinase" evidence="6">
    <location>
        <begin position="73"/>
        <end position="371"/>
    </location>
</feature>
<accession>A0AAP0MDF2</accession>
<dbReference type="EMBL" id="JBCGBO010000005">
    <property type="protein sequence ID" value="KAK9200740.1"/>
    <property type="molecule type" value="Genomic_DNA"/>
</dbReference>
<dbReference type="GO" id="GO:0007166">
    <property type="term" value="P:cell surface receptor signaling pathway"/>
    <property type="evidence" value="ECO:0007669"/>
    <property type="project" value="InterPro"/>
</dbReference>
<evidence type="ECO:0000256" key="2">
    <source>
        <dbReference type="ARBA" id="ARBA00022741"/>
    </source>
</evidence>
<gene>
    <name evidence="7" type="ORF">WN944_015938</name>
</gene>
<keyword evidence="8" id="KW-1185">Reference proteome</keyword>
<dbReference type="InterPro" id="IPR017441">
    <property type="entry name" value="Protein_kinase_ATP_BS"/>
</dbReference>
<dbReference type="SMART" id="SM00220">
    <property type="entry name" value="S_TKc"/>
    <property type="match status" value="1"/>
</dbReference>
<comment type="caution">
    <text evidence="7">The sequence shown here is derived from an EMBL/GenBank/DDBJ whole genome shotgun (WGS) entry which is preliminary data.</text>
</comment>
<evidence type="ECO:0000256" key="3">
    <source>
        <dbReference type="ARBA" id="ARBA00022821"/>
    </source>
</evidence>
<evidence type="ECO:0000256" key="4">
    <source>
        <dbReference type="ARBA" id="ARBA00022840"/>
    </source>
</evidence>
<dbReference type="InterPro" id="IPR045274">
    <property type="entry name" value="WAK-like"/>
</dbReference>
<reference evidence="7 8" key="1">
    <citation type="submission" date="2024-05" db="EMBL/GenBank/DDBJ databases">
        <title>Haplotype-resolved chromosome-level genome assembly of Huyou (Citrus changshanensis).</title>
        <authorList>
            <person name="Miao C."/>
            <person name="Chen W."/>
            <person name="Wu Y."/>
            <person name="Wang L."/>
            <person name="Zhao S."/>
            <person name="Grierson D."/>
            <person name="Xu C."/>
            <person name="Chen K."/>
        </authorList>
    </citation>
    <scope>NUCLEOTIDE SEQUENCE [LARGE SCALE GENOMIC DNA]</scope>
    <source>
        <strain evidence="7">01-14</strain>
        <tissue evidence="7">Leaf</tissue>
    </source>
</reference>
<organism evidence="7 8">
    <name type="scientific">Citrus x changshan-huyou</name>
    <dbReference type="NCBI Taxonomy" id="2935761"/>
    <lineage>
        <taxon>Eukaryota</taxon>
        <taxon>Viridiplantae</taxon>
        <taxon>Streptophyta</taxon>
        <taxon>Embryophyta</taxon>
        <taxon>Tracheophyta</taxon>
        <taxon>Spermatophyta</taxon>
        <taxon>Magnoliopsida</taxon>
        <taxon>eudicotyledons</taxon>
        <taxon>Gunneridae</taxon>
        <taxon>Pentapetalae</taxon>
        <taxon>rosids</taxon>
        <taxon>malvids</taxon>
        <taxon>Sapindales</taxon>
        <taxon>Rutaceae</taxon>
        <taxon>Aurantioideae</taxon>
        <taxon>Citrus</taxon>
    </lineage>
</organism>